<feature type="transmembrane region" description="Helical" evidence="1">
    <location>
        <begin position="78"/>
        <end position="98"/>
    </location>
</feature>
<gene>
    <name evidence="2" type="ORF">SAMN05444380_11192</name>
</gene>
<dbReference type="Pfam" id="PF04246">
    <property type="entry name" value="RseC_MucC"/>
    <property type="match status" value="1"/>
</dbReference>
<proteinExistence type="predicted"/>
<protein>
    <submittedName>
        <fullName evidence="2">Positive regulator of sigma(E), RseC/MucC</fullName>
    </submittedName>
</protein>
<dbReference type="EMBL" id="FONA01000011">
    <property type="protein sequence ID" value="SFE44380.1"/>
    <property type="molecule type" value="Genomic_DNA"/>
</dbReference>
<reference evidence="2 3" key="1">
    <citation type="submission" date="2016-10" db="EMBL/GenBank/DDBJ databases">
        <authorList>
            <person name="de Groot N.N."/>
        </authorList>
    </citation>
    <scope>NUCLEOTIDE SEQUENCE [LARGE SCALE GENOMIC DNA]</scope>
    <source>
        <strain evidence="2 3">DSM 19012</strain>
    </source>
</reference>
<dbReference type="InParanoid" id="A0A1I2AND3"/>
<dbReference type="eggNOG" id="COG3086">
    <property type="taxonomic scope" value="Bacteria"/>
</dbReference>
<dbReference type="AlphaFoldDB" id="A0A1I2AND3"/>
<dbReference type="RefSeq" id="WP_010526442.1">
    <property type="nucleotide sequence ID" value="NZ_AFSL01000009.1"/>
</dbReference>
<keyword evidence="1" id="KW-1133">Transmembrane helix</keyword>
<feature type="transmembrane region" description="Helical" evidence="1">
    <location>
        <begin position="104"/>
        <end position="123"/>
    </location>
</feature>
<keyword evidence="1" id="KW-0472">Membrane</keyword>
<dbReference type="Proteomes" id="UP000181976">
    <property type="component" value="Unassembled WGS sequence"/>
</dbReference>
<keyword evidence="1" id="KW-0812">Transmembrane</keyword>
<dbReference type="STRING" id="385682.SAMN05444380_11192"/>
<evidence type="ECO:0000256" key="1">
    <source>
        <dbReference type="SAM" id="Phobius"/>
    </source>
</evidence>
<organism evidence="2 3">
    <name type="scientific">Thermophagus xiamenensis</name>
    <dbReference type="NCBI Taxonomy" id="385682"/>
    <lineage>
        <taxon>Bacteria</taxon>
        <taxon>Pseudomonadati</taxon>
        <taxon>Bacteroidota</taxon>
        <taxon>Bacteroidia</taxon>
        <taxon>Marinilabiliales</taxon>
        <taxon>Marinilabiliaceae</taxon>
        <taxon>Thermophagus</taxon>
    </lineage>
</organism>
<dbReference type="PANTHER" id="PTHR35867">
    <property type="entry name" value="PROTEIN RSEC"/>
    <property type="match status" value="1"/>
</dbReference>
<keyword evidence="3" id="KW-1185">Reference proteome</keyword>
<evidence type="ECO:0000313" key="2">
    <source>
        <dbReference type="EMBL" id="SFE44380.1"/>
    </source>
</evidence>
<dbReference type="PANTHER" id="PTHR35867:SF1">
    <property type="entry name" value="PROTEIN RSEC"/>
    <property type="match status" value="1"/>
</dbReference>
<accession>A0A1I2AND3</accession>
<sequence>MAGKNQIEHEGIVEQTEGDHVKVRILTQSACASCHAKGVCTAADLQEKIIDASSDRTYSAGDRVTLVGESRLGLQAAWWAYILPLILMLGTLIVTFSLTKDENLSGLLALAILVPYYLLIKIFNKKFLKTFSFTIKPSMD</sequence>
<dbReference type="OrthoDB" id="1120636at2"/>
<dbReference type="InterPro" id="IPR007359">
    <property type="entry name" value="SigmaE_reg_RseC_MucC"/>
</dbReference>
<evidence type="ECO:0000313" key="3">
    <source>
        <dbReference type="Proteomes" id="UP000181976"/>
    </source>
</evidence>
<name>A0A1I2AND3_9BACT</name>